<dbReference type="AlphaFoldDB" id="A0A7J5YF79"/>
<dbReference type="EMBL" id="JAAKFY010000013">
    <property type="protein sequence ID" value="KAF3847187.1"/>
    <property type="molecule type" value="Genomic_DNA"/>
</dbReference>
<organism evidence="2 3">
    <name type="scientific">Dissostichus mawsoni</name>
    <name type="common">Antarctic cod</name>
    <dbReference type="NCBI Taxonomy" id="36200"/>
    <lineage>
        <taxon>Eukaryota</taxon>
        <taxon>Metazoa</taxon>
        <taxon>Chordata</taxon>
        <taxon>Craniata</taxon>
        <taxon>Vertebrata</taxon>
        <taxon>Euteleostomi</taxon>
        <taxon>Actinopterygii</taxon>
        <taxon>Neopterygii</taxon>
        <taxon>Teleostei</taxon>
        <taxon>Neoteleostei</taxon>
        <taxon>Acanthomorphata</taxon>
        <taxon>Eupercaria</taxon>
        <taxon>Perciformes</taxon>
        <taxon>Notothenioidei</taxon>
        <taxon>Nototheniidae</taxon>
        <taxon>Dissostichus</taxon>
    </lineage>
</organism>
<reference evidence="2 3" key="1">
    <citation type="submission" date="2020-03" db="EMBL/GenBank/DDBJ databases">
        <title>Dissostichus mawsoni Genome sequencing and assembly.</title>
        <authorList>
            <person name="Park H."/>
        </authorList>
    </citation>
    <scope>NUCLEOTIDE SEQUENCE [LARGE SCALE GENOMIC DNA]</scope>
    <source>
        <strain evidence="2">DM0001</strain>
        <tissue evidence="2">Muscle</tissue>
    </source>
</reference>
<sequence>MSGGDVGSVLVSEEGKAVNSERAGGAAGACNHQQSCYCHSPQSKSVRRSERCCGPSSSRRLHIREEEASS</sequence>
<accession>A0A7J5YF79</accession>
<dbReference type="Proteomes" id="UP000518266">
    <property type="component" value="Unassembled WGS sequence"/>
</dbReference>
<feature type="region of interest" description="Disordered" evidence="1">
    <location>
        <begin position="1"/>
        <end position="70"/>
    </location>
</feature>
<name>A0A7J5YF79_DISMA</name>
<gene>
    <name evidence="2" type="ORF">F7725_020215</name>
</gene>
<comment type="caution">
    <text evidence="2">The sequence shown here is derived from an EMBL/GenBank/DDBJ whole genome shotgun (WGS) entry which is preliminary data.</text>
</comment>
<evidence type="ECO:0000256" key="1">
    <source>
        <dbReference type="SAM" id="MobiDB-lite"/>
    </source>
</evidence>
<keyword evidence="3" id="KW-1185">Reference proteome</keyword>
<protein>
    <submittedName>
        <fullName evidence="2">Uncharacterized protein</fullName>
    </submittedName>
</protein>
<evidence type="ECO:0000313" key="3">
    <source>
        <dbReference type="Proteomes" id="UP000518266"/>
    </source>
</evidence>
<evidence type="ECO:0000313" key="2">
    <source>
        <dbReference type="EMBL" id="KAF3847187.1"/>
    </source>
</evidence>
<feature type="compositionally biased region" description="Polar residues" evidence="1">
    <location>
        <begin position="31"/>
        <end position="44"/>
    </location>
</feature>
<proteinExistence type="predicted"/>